<evidence type="ECO:0000256" key="3">
    <source>
        <dbReference type="ARBA" id="ARBA00022692"/>
    </source>
</evidence>
<comment type="subcellular location">
    <subcellularLocation>
        <location evidence="1">Cell membrane</location>
        <topology evidence="1">Multi-pass membrane protein</topology>
    </subcellularLocation>
</comment>
<dbReference type="AlphaFoldDB" id="A0A496PMN7"/>
<evidence type="ECO:0000256" key="6">
    <source>
        <dbReference type="SAM" id="MobiDB-lite"/>
    </source>
</evidence>
<evidence type="ECO:0000259" key="8">
    <source>
        <dbReference type="Pfam" id="PF06271"/>
    </source>
</evidence>
<feature type="transmembrane region" description="Helical" evidence="7">
    <location>
        <begin position="74"/>
        <end position="93"/>
    </location>
</feature>
<dbReference type="InterPro" id="IPR016795">
    <property type="entry name" value="UCP021697"/>
</dbReference>
<evidence type="ECO:0000256" key="2">
    <source>
        <dbReference type="ARBA" id="ARBA00022475"/>
    </source>
</evidence>
<reference evidence="9 10" key="1">
    <citation type="submission" date="2018-07" db="EMBL/GenBank/DDBJ databases">
        <title>Arthrobacter sp. nov., isolated from raw cow's milk with high bacterial count.</title>
        <authorList>
            <person name="Hahne J."/>
            <person name="Isele D."/>
            <person name="Lipski A."/>
        </authorList>
    </citation>
    <scope>NUCLEOTIDE SEQUENCE [LARGE SCALE GENOMIC DNA]</scope>
    <source>
        <strain evidence="9 10">JZ R-183</strain>
    </source>
</reference>
<dbReference type="EMBL" id="QQXL01000001">
    <property type="protein sequence ID" value="RKW71684.1"/>
    <property type="molecule type" value="Genomic_DNA"/>
</dbReference>
<comment type="caution">
    <text evidence="9">The sequence shown here is derived from an EMBL/GenBank/DDBJ whole genome shotgun (WGS) entry which is preliminary data.</text>
</comment>
<dbReference type="RefSeq" id="WP_121483947.1">
    <property type="nucleotide sequence ID" value="NZ_QQXL01000001.1"/>
</dbReference>
<keyword evidence="4 7" id="KW-1133">Transmembrane helix</keyword>
<evidence type="ECO:0000256" key="1">
    <source>
        <dbReference type="ARBA" id="ARBA00004651"/>
    </source>
</evidence>
<gene>
    <name evidence="9" type="ORF">DWQ67_02295</name>
</gene>
<dbReference type="GO" id="GO:0005886">
    <property type="term" value="C:plasma membrane"/>
    <property type="evidence" value="ECO:0007669"/>
    <property type="project" value="UniProtKB-SubCell"/>
</dbReference>
<dbReference type="PIRSF" id="PIRSF021697">
    <property type="entry name" value="UCP021697"/>
    <property type="match status" value="1"/>
</dbReference>
<dbReference type="InterPro" id="IPR051791">
    <property type="entry name" value="Pra-immunoreactive"/>
</dbReference>
<proteinExistence type="predicted"/>
<feature type="region of interest" description="Disordered" evidence="6">
    <location>
        <begin position="1"/>
        <end position="23"/>
    </location>
</feature>
<feature type="transmembrane region" description="Helical" evidence="7">
    <location>
        <begin position="47"/>
        <end position="68"/>
    </location>
</feature>
<dbReference type="Proteomes" id="UP000273119">
    <property type="component" value="Unassembled WGS sequence"/>
</dbReference>
<keyword evidence="10" id="KW-1185">Reference proteome</keyword>
<dbReference type="PANTHER" id="PTHR36115">
    <property type="entry name" value="PROLINE-RICH ANTIGEN HOMOLOG-RELATED"/>
    <property type="match status" value="1"/>
</dbReference>
<protein>
    <submittedName>
        <fullName evidence="9">RDD family protein</fullName>
    </submittedName>
</protein>
<feature type="domain" description="RDD" evidence="8">
    <location>
        <begin position="45"/>
        <end position="144"/>
    </location>
</feature>
<dbReference type="PANTHER" id="PTHR36115:SF6">
    <property type="entry name" value="PROLINE-RICH ANTIGEN HOMOLOG"/>
    <property type="match status" value="1"/>
</dbReference>
<sequence>MSEKDPERITRSDIGSWISGPPQQSQYNFPGERLGRPQRGPASVARWGVRIVALLIDWAIAMGLAWIFFRGDSWGNLAFFVVLQILMVGFFGYSIGHRIMGMQVQKMTGKPVNYLDALVRALLVALIIPPFLQDPDQRGLHDRLRGTILVMIR</sequence>
<organism evidence="9 10">
    <name type="scientific">Galactobacter caseinivorans</name>
    <dbReference type="NCBI Taxonomy" id="2676123"/>
    <lineage>
        <taxon>Bacteria</taxon>
        <taxon>Bacillati</taxon>
        <taxon>Actinomycetota</taxon>
        <taxon>Actinomycetes</taxon>
        <taxon>Micrococcales</taxon>
        <taxon>Micrococcaceae</taxon>
        <taxon>Galactobacter</taxon>
    </lineage>
</organism>
<evidence type="ECO:0000313" key="10">
    <source>
        <dbReference type="Proteomes" id="UP000273119"/>
    </source>
</evidence>
<feature type="compositionally biased region" description="Basic and acidic residues" evidence="6">
    <location>
        <begin position="1"/>
        <end position="11"/>
    </location>
</feature>
<evidence type="ECO:0000313" key="9">
    <source>
        <dbReference type="EMBL" id="RKW71684.1"/>
    </source>
</evidence>
<keyword evidence="3 7" id="KW-0812">Transmembrane</keyword>
<evidence type="ECO:0000256" key="4">
    <source>
        <dbReference type="ARBA" id="ARBA00022989"/>
    </source>
</evidence>
<name>A0A496PMN7_9MICC</name>
<keyword evidence="2" id="KW-1003">Cell membrane</keyword>
<evidence type="ECO:0000256" key="7">
    <source>
        <dbReference type="SAM" id="Phobius"/>
    </source>
</evidence>
<keyword evidence="5 7" id="KW-0472">Membrane</keyword>
<dbReference type="InterPro" id="IPR010432">
    <property type="entry name" value="RDD"/>
</dbReference>
<dbReference type="Pfam" id="PF06271">
    <property type="entry name" value="RDD"/>
    <property type="match status" value="1"/>
</dbReference>
<accession>A0A496PMN7</accession>
<evidence type="ECO:0000256" key="5">
    <source>
        <dbReference type="ARBA" id="ARBA00023136"/>
    </source>
</evidence>